<evidence type="ECO:0000313" key="4">
    <source>
        <dbReference type="Proteomes" id="UP001642409"/>
    </source>
</evidence>
<organism evidence="2">
    <name type="scientific">Hexamita inflata</name>
    <dbReference type="NCBI Taxonomy" id="28002"/>
    <lineage>
        <taxon>Eukaryota</taxon>
        <taxon>Metamonada</taxon>
        <taxon>Diplomonadida</taxon>
        <taxon>Hexamitidae</taxon>
        <taxon>Hexamitinae</taxon>
        <taxon>Hexamita</taxon>
    </lineage>
</organism>
<reference evidence="2" key="1">
    <citation type="submission" date="2023-06" db="EMBL/GenBank/DDBJ databases">
        <authorList>
            <person name="Kurt Z."/>
        </authorList>
    </citation>
    <scope>NUCLEOTIDE SEQUENCE</scope>
</reference>
<evidence type="ECO:0000313" key="3">
    <source>
        <dbReference type="EMBL" id="CAL6092955.1"/>
    </source>
</evidence>
<dbReference type="Proteomes" id="UP001642409">
    <property type="component" value="Unassembled WGS sequence"/>
</dbReference>
<dbReference type="AlphaFoldDB" id="A0AA86P6M0"/>
<evidence type="ECO:0000313" key="2">
    <source>
        <dbReference type="EMBL" id="CAI9931444.1"/>
    </source>
</evidence>
<name>A0AA86P6M0_9EUKA</name>
<dbReference type="EMBL" id="CATOUU010000490">
    <property type="protein sequence ID" value="CAI9931444.1"/>
    <property type="molecule type" value="Genomic_DNA"/>
</dbReference>
<comment type="caution">
    <text evidence="2">The sequence shown here is derived from an EMBL/GenBank/DDBJ whole genome shotgun (WGS) entry which is preliminary data.</text>
</comment>
<dbReference type="EMBL" id="CAXDID020000450">
    <property type="protein sequence ID" value="CAL6092955.1"/>
    <property type="molecule type" value="Genomic_DNA"/>
</dbReference>
<evidence type="ECO:0000256" key="1">
    <source>
        <dbReference type="SAM" id="MobiDB-lite"/>
    </source>
</evidence>
<proteinExistence type="predicted"/>
<sequence length="150" mass="17526">MLKRHAHVGKQVKSKRKEEGQEVTELQIYIKYQFQTARGKSPLFKGTEGTQTCKPSTLKLATKSRDMHKCATTRSIRSETSKKKQTQKKLQLANLREDNDKSEKEIAPDSFSLGLQEYFNIILSFYNHILKINIYSPPHFFRQMKILRVH</sequence>
<protein>
    <submittedName>
        <fullName evidence="3">Hypothetical_protein</fullName>
    </submittedName>
</protein>
<gene>
    <name evidence="2" type="ORF">HINF_LOCUS19089</name>
    <name evidence="3" type="ORF">HINF_LOCUS66577</name>
</gene>
<feature type="region of interest" description="Disordered" evidence="1">
    <location>
        <begin position="69"/>
        <end position="90"/>
    </location>
</feature>
<reference evidence="3 4" key="2">
    <citation type="submission" date="2024-07" db="EMBL/GenBank/DDBJ databases">
        <authorList>
            <person name="Akdeniz Z."/>
        </authorList>
    </citation>
    <scope>NUCLEOTIDE SEQUENCE [LARGE SCALE GENOMIC DNA]</scope>
</reference>
<keyword evidence="4" id="KW-1185">Reference proteome</keyword>
<accession>A0AA86P6M0</accession>